<dbReference type="EMBL" id="KZ825115">
    <property type="protein sequence ID" value="PYI21639.1"/>
    <property type="molecule type" value="Genomic_DNA"/>
</dbReference>
<dbReference type="Gene3D" id="3.30.710.10">
    <property type="entry name" value="Potassium Channel Kv1.1, Chain A"/>
    <property type="match status" value="1"/>
</dbReference>
<protein>
    <recommendedName>
        <fullName evidence="2">BTB domain-containing protein</fullName>
    </recommendedName>
</protein>
<keyword evidence="4" id="KW-1185">Reference proteome</keyword>
<evidence type="ECO:0000313" key="3">
    <source>
        <dbReference type="EMBL" id="PYI21639.1"/>
    </source>
</evidence>
<evidence type="ECO:0000259" key="2">
    <source>
        <dbReference type="PROSITE" id="PS50097"/>
    </source>
</evidence>
<dbReference type="SUPFAM" id="SSF54695">
    <property type="entry name" value="POZ domain"/>
    <property type="match status" value="1"/>
</dbReference>
<dbReference type="AlphaFoldDB" id="A0A2V5HB87"/>
<organism evidence="3 4">
    <name type="scientific">Aspergillus violaceofuscus (strain CBS 115571)</name>
    <dbReference type="NCBI Taxonomy" id="1450538"/>
    <lineage>
        <taxon>Eukaryota</taxon>
        <taxon>Fungi</taxon>
        <taxon>Dikarya</taxon>
        <taxon>Ascomycota</taxon>
        <taxon>Pezizomycotina</taxon>
        <taxon>Eurotiomycetes</taxon>
        <taxon>Eurotiomycetidae</taxon>
        <taxon>Eurotiales</taxon>
        <taxon>Aspergillaceae</taxon>
        <taxon>Aspergillus</taxon>
    </lineage>
</organism>
<dbReference type="Pfam" id="PF00651">
    <property type="entry name" value="BTB"/>
    <property type="match status" value="1"/>
</dbReference>
<dbReference type="SMART" id="SM00225">
    <property type="entry name" value="BTB"/>
    <property type="match status" value="1"/>
</dbReference>
<dbReference type="CDD" id="cd18186">
    <property type="entry name" value="BTB_POZ_ZBTB_KLHL-like"/>
    <property type="match status" value="1"/>
</dbReference>
<sequence>MHSYGGIVETEAIPEDLTHAARHAQGHRGGVLHLFYFAGCILPKGQSVLGAFGESQVPSFDLPGAKAGKYSDFALECDGTTFPVHKVVVCTQVEAFAAACKGGFKEACSGVYRIDGFQSSTVGYMVEYLYTGDYTTEYDCKDDIESSCKGKTTSHPNPSTPILSEVLFTHIQVAEIAEYYQVSRLKTLVEKKVDKTLQMPWSPKGFAKAVELAYRVPNAESLRDKIAGVLVQHLDDFLDDAPESPFTDDVSVRVLRLMRKASQASAKSIQALHSECKSLKEELARERQKQAQPAQHAGTSRNILRLDGSTLSATSREILAIARRANHERRLN</sequence>
<feature type="compositionally biased region" description="Polar residues" evidence="1">
    <location>
        <begin position="290"/>
        <end position="302"/>
    </location>
</feature>
<evidence type="ECO:0000256" key="1">
    <source>
        <dbReference type="SAM" id="MobiDB-lite"/>
    </source>
</evidence>
<gene>
    <name evidence="3" type="ORF">BO99DRAFT_430460</name>
</gene>
<dbReference type="OMA" id="NWISENA"/>
<dbReference type="STRING" id="1450538.A0A2V5HB87"/>
<accession>A0A2V5HB87</accession>
<name>A0A2V5HB87_ASPV1</name>
<feature type="domain" description="BTB" evidence="2">
    <location>
        <begin position="71"/>
        <end position="138"/>
    </location>
</feature>
<dbReference type="InterPro" id="IPR011333">
    <property type="entry name" value="SKP1/BTB/POZ_sf"/>
</dbReference>
<evidence type="ECO:0000313" key="4">
    <source>
        <dbReference type="Proteomes" id="UP000249829"/>
    </source>
</evidence>
<dbReference type="Proteomes" id="UP000249829">
    <property type="component" value="Unassembled WGS sequence"/>
</dbReference>
<dbReference type="PANTHER" id="PTHR47843:SF5">
    <property type="entry name" value="BTB_POZ DOMAIN PROTEIN"/>
    <property type="match status" value="1"/>
</dbReference>
<dbReference type="PROSITE" id="PS50097">
    <property type="entry name" value="BTB"/>
    <property type="match status" value="1"/>
</dbReference>
<feature type="region of interest" description="Disordered" evidence="1">
    <location>
        <begin position="283"/>
        <end position="303"/>
    </location>
</feature>
<dbReference type="PANTHER" id="PTHR47843">
    <property type="entry name" value="BTB DOMAIN-CONTAINING PROTEIN-RELATED"/>
    <property type="match status" value="1"/>
</dbReference>
<reference evidence="3 4" key="1">
    <citation type="submission" date="2018-02" db="EMBL/GenBank/DDBJ databases">
        <title>The genomes of Aspergillus section Nigri reveals drivers in fungal speciation.</title>
        <authorList>
            <consortium name="DOE Joint Genome Institute"/>
            <person name="Vesth T.C."/>
            <person name="Nybo J."/>
            <person name="Theobald S."/>
            <person name="Brandl J."/>
            <person name="Frisvad J.C."/>
            <person name="Nielsen K.F."/>
            <person name="Lyhne E.K."/>
            <person name="Kogle M.E."/>
            <person name="Kuo A."/>
            <person name="Riley R."/>
            <person name="Clum A."/>
            <person name="Nolan M."/>
            <person name="Lipzen A."/>
            <person name="Salamov A."/>
            <person name="Henrissat B."/>
            <person name="Wiebenga A."/>
            <person name="De vries R.P."/>
            <person name="Grigoriev I.V."/>
            <person name="Mortensen U.H."/>
            <person name="Andersen M.R."/>
            <person name="Baker S.E."/>
        </authorList>
    </citation>
    <scope>NUCLEOTIDE SEQUENCE [LARGE SCALE GENOMIC DNA]</scope>
    <source>
        <strain evidence="3 4">CBS 115571</strain>
    </source>
</reference>
<dbReference type="InterPro" id="IPR000210">
    <property type="entry name" value="BTB/POZ_dom"/>
</dbReference>
<proteinExistence type="predicted"/>